<dbReference type="KEGG" id="hazt:125178610"/>
<organism evidence="2 3">
    <name type="scientific">Hyalella azteca</name>
    <name type="common">Amphipod</name>
    <dbReference type="NCBI Taxonomy" id="294128"/>
    <lineage>
        <taxon>Eukaryota</taxon>
        <taxon>Metazoa</taxon>
        <taxon>Ecdysozoa</taxon>
        <taxon>Arthropoda</taxon>
        <taxon>Crustacea</taxon>
        <taxon>Multicrustacea</taxon>
        <taxon>Malacostraca</taxon>
        <taxon>Eumalacostraca</taxon>
        <taxon>Peracarida</taxon>
        <taxon>Amphipoda</taxon>
        <taxon>Senticaudata</taxon>
        <taxon>Talitrida</taxon>
        <taxon>Talitroidea</taxon>
        <taxon>Hyalellidae</taxon>
        <taxon>Hyalella</taxon>
    </lineage>
</organism>
<reference evidence="3" key="1">
    <citation type="submission" date="2025-08" db="UniProtKB">
        <authorList>
            <consortium name="RefSeq"/>
        </authorList>
    </citation>
    <scope>IDENTIFICATION</scope>
    <source>
        <tissue evidence="3">Whole organism</tissue>
    </source>
</reference>
<sequence>MPRRCCCASFCTTCLLCRRRKRFDDNLVLVANENSLDSLEVTEKKNRNKVSNFQGTDECCDESCDRCSRDCEDDCSACDDSDVEDKVTEKITSFGVETNGASQKLNQAVEKDSKSTNVPKETDAEVTDNGGNRDMSDGKMTITSNDRVDTPLKNFNRDDFATYLTTKLQRHVDQQFEDTELEAQKLDTRDQYVQSSLIDLNENNVVVGLNGVNKNSFLNKFRATLLVRGKELKDKSNKWKKLLNKESKNERYFRDIVMRGRSELLEGTSVHEKQHTKLDAETSVRLLHAARAAGMSVGAAGGELALHYAAARGCAQCVLLFPGTRTKKNSTPTPLARTCNNS</sequence>
<keyword evidence="2" id="KW-1185">Reference proteome</keyword>
<feature type="region of interest" description="Disordered" evidence="1">
    <location>
        <begin position="107"/>
        <end position="145"/>
    </location>
</feature>
<gene>
    <name evidence="3" type="primary">LOC125178610</name>
</gene>
<dbReference type="RefSeq" id="XP_047738766.1">
    <property type="nucleotide sequence ID" value="XM_047882810.1"/>
</dbReference>
<name>A0A979FQL5_HYAAZ</name>
<evidence type="ECO:0000256" key="1">
    <source>
        <dbReference type="SAM" id="MobiDB-lite"/>
    </source>
</evidence>
<protein>
    <submittedName>
        <fullName evidence="3">Uncharacterized protein LOC125178610</fullName>
    </submittedName>
</protein>
<dbReference type="GeneID" id="125178610"/>
<evidence type="ECO:0000313" key="2">
    <source>
        <dbReference type="Proteomes" id="UP000694843"/>
    </source>
</evidence>
<proteinExistence type="predicted"/>
<dbReference type="Proteomes" id="UP000694843">
    <property type="component" value="Unplaced"/>
</dbReference>
<accession>A0A979FQL5</accession>
<dbReference type="AlphaFoldDB" id="A0A979FQL5"/>
<evidence type="ECO:0000313" key="3">
    <source>
        <dbReference type="RefSeq" id="XP_047738766.1"/>
    </source>
</evidence>